<dbReference type="Gene3D" id="3.40.50.1820">
    <property type="entry name" value="alpha/beta hydrolase"/>
    <property type="match status" value="1"/>
</dbReference>
<dbReference type="CDD" id="cd18618">
    <property type="entry name" value="GH43_Xsa43E-like"/>
    <property type="match status" value="1"/>
</dbReference>
<accession>A0A3E4UU63</accession>
<dbReference type="Proteomes" id="UP000284161">
    <property type="component" value="Unassembled WGS sequence"/>
</dbReference>
<reference evidence="11 12" key="1">
    <citation type="submission" date="2018-08" db="EMBL/GenBank/DDBJ databases">
        <title>A genome reference for cultivated species of the human gut microbiota.</title>
        <authorList>
            <person name="Zou Y."/>
            <person name="Xue W."/>
            <person name="Luo G."/>
        </authorList>
    </citation>
    <scope>NUCLEOTIDE SEQUENCE [LARGE SCALE GENOMIC DNA]</scope>
    <source>
        <strain evidence="10 12">AF25-6</strain>
        <strain evidence="9 11">TF03-6</strain>
    </source>
</reference>
<dbReference type="InterPro" id="IPR008979">
    <property type="entry name" value="Galactose-bd-like_sf"/>
</dbReference>
<dbReference type="InterPro" id="IPR014756">
    <property type="entry name" value="Ig_E-set"/>
</dbReference>
<dbReference type="InterPro" id="IPR005084">
    <property type="entry name" value="CBM6"/>
</dbReference>
<dbReference type="InterPro" id="IPR023296">
    <property type="entry name" value="Glyco_hydro_beta-prop_sf"/>
</dbReference>
<dbReference type="CDD" id="cd02858">
    <property type="entry name" value="E_set_Esterase_N"/>
    <property type="match status" value="1"/>
</dbReference>
<sequence length="833" mass="94401">MKSILNLLSIREYIMGGVFLLFAGVVHGQNPIVQTCYTTDPAPMVHDGTLYVYTGHDEDKADFFWMQEWRVYSTKDMVNWTDHGSPLAIESFDWADDRAWAAQCIEHNGKFYWYVCLRSKLTNTMAIGVAVGDSPLGPFKDAIGKPLYDGSWDFIDPTVFVDDDGQAYLYWGNPNIYYVKLNDDMISLKGEVRKMEQTIESFGAPNPDKRIKGKKYKDIYTEGPWLHKRNGKYYLLYAAGGIPEHIAYSMGSTPWGPWKYMGEIMPLQDTGSFTNHCGVTDYKGNSYFFYHTGKLPGGGGFGRSVAVEQFKYNEDGTFPIINATREGVKPVGTLNPYERVEAETIAFSEGVKSEPNAKTGIYISDIHNGDYIKVREVDFGDQLPKSFVVSVASALRGGRIEVRADSIGGTLMAEIAVPHTGGWECWKDMKTTVKTPVKGIHDVYFVFKGRKGCKLFNFDWWKFCREDMMVQDVRNVTQVAPTNISGCEYPRLDAEHCAYFRFYAPQASKIQVDCCGKKYDMQKDTDGFWTVKTDPLVVGFHYYFLIVDGVSVADPSSYTFFGCCRMASGIEVSEGKEGDYYRPQQGVPHGQVRSCTYYSETKKEFRRCMVYTPAEYETNVKKRYPVLYLQHGMGEDETGWSTQGYMQHIMDNLIASGQCVPMLVVMDSGDVEAPFSPREGKDMNEERALYGASFYGVMLEDLIPMIDRTFRTYTDREHRAMAGLSWGGHQTFSTALPNLDKFSYIGAFSGAIFGLDVKTCYNGVFADAGKFNKKVHYLFLGCGTEEQFGTKQLVDSLHELGINAEYYESQGTGHEWLTWRRCLREFVPHLFKK</sequence>
<dbReference type="AlphaFoldDB" id="A0A3E4UU63"/>
<dbReference type="EMBL" id="QSSV01000002">
    <property type="protein sequence ID" value="RGM15980.1"/>
    <property type="molecule type" value="Genomic_DNA"/>
</dbReference>
<dbReference type="PROSITE" id="PS51175">
    <property type="entry name" value="CBM6"/>
    <property type="match status" value="1"/>
</dbReference>
<dbReference type="Proteomes" id="UP000261223">
    <property type="component" value="Unassembled WGS sequence"/>
</dbReference>
<dbReference type="SUPFAM" id="SSF81296">
    <property type="entry name" value="E set domains"/>
    <property type="match status" value="1"/>
</dbReference>
<organism evidence="9 11">
    <name type="scientific">Bacteroides stercoris</name>
    <dbReference type="NCBI Taxonomy" id="46506"/>
    <lineage>
        <taxon>Bacteria</taxon>
        <taxon>Pseudomonadati</taxon>
        <taxon>Bacteroidota</taxon>
        <taxon>Bacteroidia</taxon>
        <taxon>Bacteroidales</taxon>
        <taxon>Bacteroidaceae</taxon>
        <taxon>Bacteroides</taxon>
    </lineage>
</organism>
<dbReference type="InterPro" id="IPR006584">
    <property type="entry name" value="Cellulose-bd_IV"/>
</dbReference>
<keyword evidence="4 9" id="KW-0378">Hydrolase</keyword>
<dbReference type="SMART" id="SM00606">
    <property type="entry name" value="CBD_IV"/>
    <property type="match status" value="1"/>
</dbReference>
<feature type="site" description="Important for catalytic activity, responsible for pKa modulation of the active site Glu and correct orientation of both the proton donor and substrate" evidence="7">
    <location>
        <position position="156"/>
    </location>
</feature>
<evidence type="ECO:0000256" key="5">
    <source>
        <dbReference type="ARBA" id="ARBA00023277"/>
    </source>
</evidence>
<dbReference type="InterPro" id="IPR000801">
    <property type="entry name" value="Esterase-like"/>
</dbReference>
<dbReference type="CDD" id="cd04084">
    <property type="entry name" value="CBM6_xylanase-like"/>
    <property type="match status" value="1"/>
</dbReference>
<comment type="similarity">
    <text evidence="1">Belongs to the glycosyl hydrolase 43 family.</text>
</comment>
<proteinExistence type="inferred from homology"/>
<name>A0A3E4UU63_BACSE</name>
<keyword evidence="6" id="KW-0326">Glycosidase</keyword>
<gene>
    <name evidence="10" type="ORF">DWY58_16425</name>
    <name evidence="9" type="ORF">DXC34_02660</name>
</gene>
<evidence type="ECO:0000256" key="4">
    <source>
        <dbReference type="ARBA" id="ARBA00022801"/>
    </source>
</evidence>
<keyword evidence="2" id="KW-0858">Xylan degradation</keyword>
<dbReference type="PANTHER" id="PTHR43772:SF2">
    <property type="entry name" value="PUTATIVE (AFU_ORTHOLOGUE AFUA_2G04480)-RELATED"/>
    <property type="match status" value="1"/>
</dbReference>
<evidence type="ECO:0000313" key="10">
    <source>
        <dbReference type="EMBL" id="RGR26075.1"/>
    </source>
</evidence>
<dbReference type="Pfam" id="PF00756">
    <property type="entry name" value="Esterase"/>
    <property type="match status" value="1"/>
</dbReference>
<dbReference type="InterPro" id="IPR013783">
    <property type="entry name" value="Ig-like_fold"/>
</dbReference>
<keyword evidence="3" id="KW-0732">Signal</keyword>
<dbReference type="Gene3D" id="2.60.120.260">
    <property type="entry name" value="Galactose-binding domain-like"/>
    <property type="match status" value="1"/>
</dbReference>
<evidence type="ECO:0000313" key="9">
    <source>
        <dbReference type="EMBL" id="RGM15980.1"/>
    </source>
</evidence>
<dbReference type="Pfam" id="PF03422">
    <property type="entry name" value="CBM_6"/>
    <property type="match status" value="1"/>
</dbReference>
<dbReference type="PANTHER" id="PTHR43772">
    <property type="entry name" value="ENDO-1,4-BETA-XYLANASE"/>
    <property type="match status" value="1"/>
</dbReference>
<dbReference type="GO" id="GO:0045493">
    <property type="term" value="P:xylan catabolic process"/>
    <property type="evidence" value="ECO:0007669"/>
    <property type="project" value="UniProtKB-KW"/>
</dbReference>
<evidence type="ECO:0000256" key="6">
    <source>
        <dbReference type="ARBA" id="ARBA00023295"/>
    </source>
</evidence>
<keyword evidence="5" id="KW-0119">Carbohydrate metabolism</keyword>
<dbReference type="RefSeq" id="WP_117741093.1">
    <property type="nucleotide sequence ID" value="NZ_QRUB01000026.1"/>
</dbReference>
<dbReference type="SUPFAM" id="SSF75005">
    <property type="entry name" value="Arabinanase/levansucrase/invertase"/>
    <property type="match status" value="1"/>
</dbReference>
<dbReference type="InterPro" id="IPR006710">
    <property type="entry name" value="Glyco_hydro_43"/>
</dbReference>
<keyword evidence="2" id="KW-0624">Polysaccharide degradation</keyword>
<dbReference type="EMBL" id="QRUB01000026">
    <property type="protein sequence ID" value="RGR26075.1"/>
    <property type="molecule type" value="Genomic_DNA"/>
</dbReference>
<evidence type="ECO:0000256" key="2">
    <source>
        <dbReference type="ARBA" id="ARBA00022651"/>
    </source>
</evidence>
<dbReference type="InterPro" id="IPR029058">
    <property type="entry name" value="AB_hydrolase_fold"/>
</dbReference>
<dbReference type="SUPFAM" id="SSF53474">
    <property type="entry name" value="alpha/beta-Hydrolases"/>
    <property type="match status" value="1"/>
</dbReference>
<protein>
    <submittedName>
        <fullName evidence="9">Glycoside hydrolase</fullName>
    </submittedName>
</protein>
<dbReference type="Gene3D" id="2.115.10.20">
    <property type="entry name" value="Glycosyl hydrolase domain, family 43"/>
    <property type="match status" value="1"/>
</dbReference>
<dbReference type="GO" id="GO:0004553">
    <property type="term" value="F:hydrolase activity, hydrolyzing O-glycosyl compounds"/>
    <property type="evidence" value="ECO:0007669"/>
    <property type="project" value="InterPro"/>
</dbReference>
<dbReference type="InterPro" id="IPR052176">
    <property type="entry name" value="Glycosyl_Hydrlase_43_Enz"/>
</dbReference>
<dbReference type="Gene3D" id="2.60.40.10">
    <property type="entry name" value="Immunoglobulins"/>
    <property type="match status" value="1"/>
</dbReference>
<evidence type="ECO:0000256" key="1">
    <source>
        <dbReference type="ARBA" id="ARBA00009865"/>
    </source>
</evidence>
<evidence type="ECO:0000313" key="11">
    <source>
        <dbReference type="Proteomes" id="UP000261223"/>
    </source>
</evidence>
<evidence type="ECO:0000256" key="3">
    <source>
        <dbReference type="ARBA" id="ARBA00022729"/>
    </source>
</evidence>
<dbReference type="Pfam" id="PF04616">
    <property type="entry name" value="Glyco_hydro_43"/>
    <property type="match status" value="1"/>
</dbReference>
<feature type="domain" description="CBM6" evidence="8">
    <location>
        <begin position="338"/>
        <end position="464"/>
    </location>
</feature>
<evidence type="ECO:0000313" key="12">
    <source>
        <dbReference type="Proteomes" id="UP000284161"/>
    </source>
</evidence>
<comment type="caution">
    <text evidence="9">The sequence shown here is derived from an EMBL/GenBank/DDBJ whole genome shotgun (WGS) entry which is preliminary data.</text>
</comment>
<evidence type="ECO:0000259" key="8">
    <source>
        <dbReference type="PROSITE" id="PS51175"/>
    </source>
</evidence>
<evidence type="ECO:0000256" key="7">
    <source>
        <dbReference type="PIRSR" id="PIRSR606710-2"/>
    </source>
</evidence>
<dbReference type="SUPFAM" id="SSF49785">
    <property type="entry name" value="Galactose-binding domain-like"/>
    <property type="match status" value="1"/>
</dbReference>
<dbReference type="GO" id="GO:0030246">
    <property type="term" value="F:carbohydrate binding"/>
    <property type="evidence" value="ECO:0007669"/>
    <property type="project" value="InterPro"/>
</dbReference>